<dbReference type="AlphaFoldDB" id="A0A2H0N3H8"/>
<gene>
    <name evidence="2" type="ORF">COV60_00430</name>
</gene>
<protein>
    <submittedName>
        <fullName evidence="2">Uncharacterized protein</fullName>
    </submittedName>
</protein>
<dbReference type="Proteomes" id="UP000229782">
    <property type="component" value="Unassembled WGS sequence"/>
</dbReference>
<dbReference type="EMBL" id="PCWM01000009">
    <property type="protein sequence ID" value="PIR03428.1"/>
    <property type="molecule type" value="Genomic_DNA"/>
</dbReference>
<comment type="caution">
    <text evidence="2">The sequence shown here is derived from an EMBL/GenBank/DDBJ whole genome shotgun (WGS) entry which is preliminary data.</text>
</comment>
<proteinExistence type="predicted"/>
<evidence type="ECO:0000256" key="1">
    <source>
        <dbReference type="SAM" id="Phobius"/>
    </source>
</evidence>
<feature type="transmembrane region" description="Helical" evidence="1">
    <location>
        <begin position="58"/>
        <end position="77"/>
    </location>
</feature>
<feature type="transmembrane region" description="Helical" evidence="1">
    <location>
        <begin position="20"/>
        <end position="46"/>
    </location>
</feature>
<evidence type="ECO:0000313" key="3">
    <source>
        <dbReference type="Proteomes" id="UP000229782"/>
    </source>
</evidence>
<keyword evidence="1" id="KW-0472">Membrane</keyword>
<feature type="transmembrane region" description="Helical" evidence="1">
    <location>
        <begin position="204"/>
        <end position="223"/>
    </location>
</feature>
<reference evidence="2 3" key="1">
    <citation type="submission" date="2017-09" db="EMBL/GenBank/DDBJ databases">
        <title>Depth-based differentiation of microbial function through sediment-hosted aquifers and enrichment of novel symbionts in the deep terrestrial subsurface.</title>
        <authorList>
            <person name="Probst A.J."/>
            <person name="Ladd B."/>
            <person name="Jarett J.K."/>
            <person name="Geller-Mcgrath D.E."/>
            <person name="Sieber C.M."/>
            <person name="Emerson J.B."/>
            <person name="Anantharaman K."/>
            <person name="Thomas B.C."/>
            <person name="Malmstrom R."/>
            <person name="Stieglmeier M."/>
            <person name="Klingl A."/>
            <person name="Woyke T."/>
            <person name="Ryan C.M."/>
            <person name="Banfield J.F."/>
        </authorList>
    </citation>
    <scope>NUCLEOTIDE SEQUENCE [LARGE SCALE GENOMIC DNA]</scope>
    <source>
        <strain evidence="2">CG11_big_fil_rev_8_21_14_0_20_43_7</strain>
    </source>
</reference>
<accession>A0A2H0N3H8</accession>
<evidence type="ECO:0000313" key="2">
    <source>
        <dbReference type="EMBL" id="PIR03428.1"/>
    </source>
</evidence>
<sequence length="424" mass="47439">MLWLQYLGTLRTVQGGLCAIFFVLMLFGYALGVLLMLFVILGTWSLRAISQYARSRRVGWSLVFLLTVLGICIIPSIELLAGTSHLSANISVLYVGRQVIGELSGWLYASAIRPHDIASGNLFFNHTPDYAFVSSLFTSWRWWIIPCMIVLWVSALSGIYIYAKERRPLRFLVPAWIAVSLMGGYVIGWFLLSGDRLFVRRLDPFLSVLILLFVCVSICSLFHRVRFSTVFLRRSIALCILFVVSWFSMATYMSGPDMRVVSVDEFAISEFILNEIQDSSKPISLQQYISDTGEGTPLLKHFSPLFGVNICILADTWVLLPLEALSSGSIVGGNFPIGYQFGQEERISLYDTFLHGVVTTSTIHDMFAVSKKERCIVALPADDVSEGEEARITSFSSAEPIRYSGFLLWTVKDDSAGSLNIDSR</sequence>
<feature type="transmembrane region" description="Helical" evidence="1">
    <location>
        <begin position="235"/>
        <end position="253"/>
    </location>
</feature>
<keyword evidence="1" id="KW-0812">Transmembrane</keyword>
<feature type="transmembrane region" description="Helical" evidence="1">
    <location>
        <begin position="140"/>
        <end position="162"/>
    </location>
</feature>
<feature type="transmembrane region" description="Helical" evidence="1">
    <location>
        <begin position="169"/>
        <end position="192"/>
    </location>
</feature>
<keyword evidence="1" id="KW-1133">Transmembrane helix</keyword>
<organism evidence="2 3">
    <name type="scientific">Candidatus Magasanikbacteria bacterium CG11_big_fil_rev_8_21_14_0_20_43_7</name>
    <dbReference type="NCBI Taxonomy" id="1974654"/>
    <lineage>
        <taxon>Bacteria</taxon>
        <taxon>Candidatus Magasanikiibacteriota</taxon>
    </lineage>
</organism>
<name>A0A2H0N3H8_9BACT</name>